<dbReference type="InterPro" id="IPR053842">
    <property type="entry name" value="NikA-like"/>
</dbReference>
<proteinExistence type="predicted"/>
<dbReference type="Pfam" id="PF21983">
    <property type="entry name" value="NikA-like"/>
    <property type="match status" value="1"/>
</dbReference>
<accession>A0AAW5LIH6</accession>
<dbReference type="Proteomes" id="UP001204068">
    <property type="component" value="Unassembled WGS sequence"/>
</dbReference>
<evidence type="ECO:0008006" key="3">
    <source>
        <dbReference type="Google" id="ProtNLM"/>
    </source>
</evidence>
<comment type="caution">
    <text evidence="1">The sequence shown here is derived from an EMBL/GenBank/DDBJ whole genome shotgun (WGS) entry which is preliminary data.</text>
</comment>
<reference evidence="1" key="1">
    <citation type="submission" date="2022-07" db="EMBL/GenBank/DDBJ databases">
        <title>Bacterial species isolated from the porcine tonsil microbiota.</title>
        <authorList>
            <person name="Oliveira I.M.F."/>
        </authorList>
    </citation>
    <scope>NUCLEOTIDE SEQUENCE</scope>
    <source>
        <strain evidence="1">8QC2O2</strain>
    </source>
</reference>
<dbReference type="AlphaFoldDB" id="A0AAW5LIH6"/>
<organism evidence="1 2">
    <name type="scientific">Mammaliicoccus sciuri</name>
    <name type="common">Staphylococcus sciuri</name>
    <dbReference type="NCBI Taxonomy" id="1296"/>
    <lineage>
        <taxon>Bacteria</taxon>
        <taxon>Bacillati</taxon>
        <taxon>Bacillota</taxon>
        <taxon>Bacilli</taxon>
        <taxon>Bacillales</taxon>
        <taxon>Staphylococcaceae</taxon>
        <taxon>Mammaliicoccus</taxon>
    </lineage>
</organism>
<name>A0AAW5LIH6_MAMSC</name>
<evidence type="ECO:0000313" key="2">
    <source>
        <dbReference type="Proteomes" id="UP001204068"/>
    </source>
</evidence>
<sequence>MTRSDQKAITFKITTKEYEKIKQIAKSCHMSPTEFSRHQALGNQITPTVLEVTDSENHVSSHRYNLLEKAYAKQKAKNLKITKDYQKAIENIHKDYEKVSIINQLIPYIQIDGTIDNEALKNDKDLLTALSQLDY</sequence>
<dbReference type="RefSeq" id="WP_119651358.1">
    <property type="nucleotide sequence ID" value="NZ_CP077960.1"/>
</dbReference>
<gene>
    <name evidence="1" type="ORF">NQ032_02360</name>
</gene>
<dbReference type="EMBL" id="JANILD010000001">
    <property type="protein sequence ID" value="MCQ9302461.1"/>
    <property type="molecule type" value="Genomic_DNA"/>
</dbReference>
<evidence type="ECO:0000313" key="1">
    <source>
        <dbReference type="EMBL" id="MCQ9302461.1"/>
    </source>
</evidence>
<protein>
    <recommendedName>
        <fullName evidence="3">Mobilization protein</fullName>
    </recommendedName>
</protein>